<keyword evidence="1" id="KW-0456">Lyase</keyword>
<dbReference type="RefSeq" id="WP_378262344.1">
    <property type="nucleotide sequence ID" value="NZ_JBHUKR010000004.1"/>
</dbReference>
<proteinExistence type="predicted"/>
<name>A0ABW5FN35_9PSEU</name>
<gene>
    <name evidence="3" type="ORF">ACFSXZ_06715</name>
</gene>
<comment type="caution">
    <text evidence="3">The sequence shown here is derived from an EMBL/GenBank/DDBJ whole genome shotgun (WGS) entry which is preliminary data.</text>
</comment>
<dbReference type="InterPro" id="IPR032465">
    <property type="entry name" value="ACMSD"/>
</dbReference>
<organism evidence="3 4">
    <name type="scientific">Amycolatopsis pigmentata</name>
    <dbReference type="NCBI Taxonomy" id="450801"/>
    <lineage>
        <taxon>Bacteria</taxon>
        <taxon>Bacillati</taxon>
        <taxon>Actinomycetota</taxon>
        <taxon>Actinomycetes</taxon>
        <taxon>Pseudonocardiales</taxon>
        <taxon>Pseudonocardiaceae</taxon>
        <taxon>Amycolatopsis</taxon>
    </lineage>
</organism>
<feature type="domain" description="Amidohydrolase-related" evidence="2">
    <location>
        <begin position="62"/>
        <end position="334"/>
    </location>
</feature>
<dbReference type="InterPro" id="IPR032466">
    <property type="entry name" value="Metal_Hydrolase"/>
</dbReference>
<dbReference type="InterPro" id="IPR006680">
    <property type="entry name" value="Amidohydro-rel"/>
</dbReference>
<dbReference type="EMBL" id="JBHUKR010000004">
    <property type="protein sequence ID" value="MFD2416014.1"/>
    <property type="molecule type" value="Genomic_DNA"/>
</dbReference>
<dbReference type="Pfam" id="PF04909">
    <property type="entry name" value="Amidohydro_2"/>
    <property type="match status" value="1"/>
</dbReference>
<sequence length="336" mass="36455">MDAPSQGAKTAPLIAIEEHWILPELTAALAAMPERVRDESLVFNEMGDHRQRLEDLGTDRIAAMDAQGIDVSVLALAPPGTQPLPPEEALRLSRTANDVAAAAVGAHPSRFRALSTLPMSSPKDVAGELRRAASLGHVGTMVYGRSGEFMLDDPVYDDFFATAAELGQPVFLHPQLPSSAVRDASYRGFDAAVELGLATFGWGWHLDAGTAALRLILRGTFDRHPGLQVVLGHWGEMLLFWLDRADSLARVAGLRRSVSDYLRSNFFITASGMFNPALLHHALSVTSADRLIFSTDYPFQHPTRDEIGSFLAQFSSGEDRQKFSSGNAASLYGIDL</sequence>
<evidence type="ECO:0000259" key="2">
    <source>
        <dbReference type="Pfam" id="PF04909"/>
    </source>
</evidence>
<evidence type="ECO:0000313" key="3">
    <source>
        <dbReference type="EMBL" id="MFD2416014.1"/>
    </source>
</evidence>
<evidence type="ECO:0000256" key="1">
    <source>
        <dbReference type="ARBA" id="ARBA00023239"/>
    </source>
</evidence>
<keyword evidence="4" id="KW-1185">Reference proteome</keyword>
<accession>A0ABW5FN35</accession>
<reference evidence="4" key="1">
    <citation type="journal article" date="2019" name="Int. J. Syst. Evol. Microbiol.">
        <title>The Global Catalogue of Microorganisms (GCM) 10K type strain sequencing project: providing services to taxonomists for standard genome sequencing and annotation.</title>
        <authorList>
            <consortium name="The Broad Institute Genomics Platform"/>
            <consortium name="The Broad Institute Genome Sequencing Center for Infectious Disease"/>
            <person name="Wu L."/>
            <person name="Ma J."/>
        </authorList>
    </citation>
    <scope>NUCLEOTIDE SEQUENCE [LARGE SCALE GENOMIC DNA]</scope>
    <source>
        <strain evidence="4">CGMCC 4.7645</strain>
    </source>
</reference>
<dbReference type="Gene3D" id="3.20.20.140">
    <property type="entry name" value="Metal-dependent hydrolases"/>
    <property type="match status" value="1"/>
</dbReference>
<protein>
    <submittedName>
        <fullName evidence="3">Amidohydrolase family protein</fullName>
    </submittedName>
</protein>
<evidence type="ECO:0000313" key="4">
    <source>
        <dbReference type="Proteomes" id="UP001597417"/>
    </source>
</evidence>
<dbReference type="PANTHER" id="PTHR21240">
    <property type="entry name" value="2-AMINO-3-CARBOXYLMUCONATE-6-SEMIALDEHYDE DECARBOXYLASE"/>
    <property type="match status" value="1"/>
</dbReference>
<dbReference type="PANTHER" id="PTHR21240:SF30">
    <property type="entry name" value="AMIDOHYDROLASE-RELATED DOMAIN-CONTAINING PROTEIN-RELATED"/>
    <property type="match status" value="1"/>
</dbReference>
<dbReference type="Proteomes" id="UP001597417">
    <property type="component" value="Unassembled WGS sequence"/>
</dbReference>
<dbReference type="SUPFAM" id="SSF51556">
    <property type="entry name" value="Metallo-dependent hydrolases"/>
    <property type="match status" value="1"/>
</dbReference>